<proteinExistence type="predicted"/>
<name>A0A6N8G2W1_9CHRO</name>
<protein>
    <submittedName>
        <fullName evidence="1">Uncharacterized protein</fullName>
    </submittedName>
</protein>
<dbReference type="EMBL" id="NAPY01000041">
    <property type="protein sequence ID" value="MUL38496.1"/>
    <property type="molecule type" value="Genomic_DNA"/>
</dbReference>
<keyword evidence="2" id="KW-1185">Reference proteome</keyword>
<dbReference type="Proteomes" id="UP000441797">
    <property type="component" value="Unassembled WGS sequence"/>
</dbReference>
<dbReference type="Pfam" id="PF20660">
    <property type="entry name" value="DUF6812"/>
    <property type="match status" value="1"/>
</dbReference>
<evidence type="ECO:0000313" key="1">
    <source>
        <dbReference type="EMBL" id="MUL38496.1"/>
    </source>
</evidence>
<dbReference type="RefSeq" id="WP_105222201.1">
    <property type="nucleotide sequence ID" value="NZ_CAWNSU010000003.1"/>
</dbReference>
<dbReference type="OrthoDB" id="9987549at2"/>
<accession>A0A6N8G2W1</accession>
<dbReference type="AlphaFoldDB" id="A0A6N8G2W1"/>
<gene>
    <name evidence="1" type="ORF">BWI75_19750</name>
</gene>
<organism evidence="1 2">
    <name type="scientific">Gloeocapsopsis dulcis AAB1 = 1H9</name>
    <dbReference type="NCBI Taxonomy" id="1433147"/>
    <lineage>
        <taxon>Bacteria</taxon>
        <taxon>Bacillati</taxon>
        <taxon>Cyanobacteriota</taxon>
        <taxon>Cyanophyceae</taxon>
        <taxon>Oscillatoriophycideae</taxon>
        <taxon>Chroococcales</taxon>
        <taxon>Chroococcaceae</taxon>
        <taxon>Gloeocapsopsis</taxon>
        <taxon>Gloeocapsopsis dulcis</taxon>
    </lineage>
</organism>
<reference evidence="1 2" key="1">
    <citation type="journal article" date="2019" name="Front. Microbiol.">
        <title>Genomic Features for Desiccation Tolerance and Sugar Biosynthesis in the Extremophile Gloeocapsopsis sp. UTEX B3054.</title>
        <authorList>
            <person name="Urrejola C."/>
            <person name="Alcorta J."/>
            <person name="Salas L."/>
            <person name="Vasquez M."/>
            <person name="Polz M.F."/>
            <person name="Vicuna R."/>
            <person name="Diez B."/>
        </authorList>
    </citation>
    <scope>NUCLEOTIDE SEQUENCE [LARGE SCALE GENOMIC DNA]</scope>
    <source>
        <strain evidence="1 2">1H9</strain>
    </source>
</reference>
<comment type="caution">
    <text evidence="1">The sequence shown here is derived from an EMBL/GenBank/DDBJ whole genome shotgun (WGS) entry which is preliminary data.</text>
</comment>
<sequence>MSVVNEILSRYAANDATKKFIKIYATDQTEIQGELIVEDKNFDGRVSDYLNDSRSFLPVLNAEIYVTGKLVAKHEFLCINKQFIAYVIEN</sequence>
<dbReference type="InterPro" id="IPR049210">
    <property type="entry name" value="DUF6812"/>
</dbReference>
<evidence type="ECO:0000313" key="2">
    <source>
        <dbReference type="Proteomes" id="UP000441797"/>
    </source>
</evidence>